<evidence type="ECO:0000313" key="1">
    <source>
        <dbReference type="EMBL" id="CAB4149315.1"/>
    </source>
</evidence>
<dbReference type="EMBL" id="LR797158">
    <property type="protein sequence ID" value="CAB4190059.1"/>
    <property type="molecule type" value="Genomic_DNA"/>
</dbReference>
<evidence type="ECO:0000313" key="2">
    <source>
        <dbReference type="EMBL" id="CAB4190059.1"/>
    </source>
</evidence>
<accession>A0A6J5QZK7</accession>
<gene>
    <name evidence="2" type="ORF">UFOVP1191_31</name>
    <name evidence="3" type="ORF">UFOVP1252_28</name>
    <name evidence="1" type="ORF">UFOVP529_93</name>
</gene>
<sequence>MKPLEYPIYSDDDQTFEKVFGKIYNEAYDLLCQKQARYGDSNIEQLGLHGVISRIGNDKIARARKFLQGKVVDGQVILDPLDPDTDESLTDTLLDIANYALIAVALKRGLWGAPMERDLPERPKK</sequence>
<dbReference type="EMBL" id="LR797211">
    <property type="protein sequence ID" value="CAB4194374.1"/>
    <property type="molecule type" value="Genomic_DNA"/>
</dbReference>
<evidence type="ECO:0000313" key="3">
    <source>
        <dbReference type="EMBL" id="CAB4194374.1"/>
    </source>
</evidence>
<reference evidence="2" key="1">
    <citation type="submission" date="2020-05" db="EMBL/GenBank/DDBJ databases">
        <authorList>
            <person name="Chiriac C."/>
            <person name="Salcher M."/>
            <person name="Ghai R."/>
            <person name="Kavagutti S V."/>
        </authorList>
    </citation>
    <scope>NUCLEOTIDE SEQUENCE</scope>
</reference>
<protein>
    <recommendedName>
        <fullName evidence="4">Clostridium phage phiCTP1, Gp74</fullName>
    </recommendedName>
</protein>
<proteinExistence type="predicted"/>
<evidence type="ECO:0008006" key="4">
    <source>
        <dbReference type="Google" id="ProtNLM"/>
    </source>
</evidence>
<dbReference type="EMBL" id="LR796510">
    <property type="protein sequence ID" value="CAB4149315.1"/>
    <property type="molecule type" value="Genomic_DNA"/>
</dbReference>
<name>A0A6J5QZK7_9CAUD</name>
<organism evidence="2">
    <name type="scientific">uncultured Caudovirales phage</name>
    <dbReference type="NCBI Taxonomy" id="2100421"/>
    <lineage>
        <taxon>Viruses</taxon>
        <taxon>Duplodnaviria</taxon>
        <taxon>Heunggongvirae</taxon>
        <taxon>Uroviricota</taxon>
        <taxon>Caudoviricetes</taxon>
        <taxon>Peduoviridae</taxon>
        <taxon>Maltschvirus</taxon>
        <taxon>Maltschvirus maltsch</taxon>
    </lineage>
</organism>